<organism evidence="11 12">
    <name type="scientific">Sinocyclocheilus anshuiensis</name>
    <dbReference type="NCBI Taxonomy" id="1608454"/>
    <lineage>
        <taxon>Eukaryota</taxon>
        <taxon>Metazoa</taxon>
        <taxon>Chordata</taxon>
        <taxon>Craniata</taxon>
        <taxon>Vertebrata</taxon>
        <taxon>Euteleostomi</taxon>
        <taxon>Actinopterygii</taxon>
        <taxon>Neopterygii</taxon>
        <taxon>Teleostei</taxon>
        <taxon>Ostariophysi</taxon>
        <taxon>Cypriniformes</taxon>
        <taxon>Cyprinidae</taxon>
        <taxon>Cyprininae</taxon>
        <taxon>Sinocyclocheilus</taxon>
    </lineage>
</organism>
<protein>
    <recommendedName>
        <fullName evidence="7">Enhancer of polycomb homolog</fullName>
    </recommendedName>
</protein>
<sequence>MSKLSFRARALDASKPLPVFRCEDLPDLHEYASINRAVPQMPTGMEKDEESEHHLQRAISAQQVYGEKRDNMVIPVPEAESNIAYYESLYPGDFRMPKQLIHIQPFSLDTEQPDYDLDSEDETFVNKLKKKMDVGALQFEEMIDRLEKGSGQQPVSLQEAKLLLKEDDELIKEVFEYWSRTRKACQSGSLIPVVKQEKRDGSSTSDPYVAFRRRTEKIMADFGGEVMAEVLAQRALEKPVIPLIPITNSNQYRHTEHDRDYKIKVHMDKPEVVRQKRKYEKKAKPLPLAGSAHSGPAVFNTKDLNQYDFPSSDDEPYSQMFSGSSEVEEENDPDGVFGFRRRTGCQYHAVHSGPVGGWPWSDPAEGGVADVRYRYSLTTLTVPRRCLGLARRRVGRGGRVLLDRADSECDTVYHGLDPDSPPFPSLSPTQQPSTDTSHTSTDTSAPSSTSPDLTQILLNIKACRWRHFKPRTAPPDDPDNPEHWSARRPRRGFLIRPISTLQTERGPGSSTKPRVPPPTPAFTAEQYQQHQEQLALMQKQQVEQVQLQQQAGSTSLVSKTIDAASAQFAASALVTPDQLMALKSKDEGVGVNGVVSASGVYKSLHHTSSAVFASPTSTSSPSPAAATTTTNNGTSSANHHVGTSGPAPGQALMGGAVRVSVPSPAGTLSVRQLQRQLTVPASALKLAANANRPIPKVTPGSTTLDMGPRENHDQEKPPLNSLTDNTVAMEVT</sequence>
<dbReference type="Pfam" id="PF06752">
    <property type="entry name" value="E_Pc_C"/>
    <property type="match status" value="1"/>
</dbReference>
<comment type="similarity">
    <text evidence="2 7">Belongs to the enhancer of polycomb family.</text>
</comment>
<evidence type="ECO:0000256" key="8">
    <source>
        <dbReference type="SAM" id="MobiDB-lite"/>
    </source>
</evidence>
<feature type="compositionally biased region" description="Basic and acidic residues" evidence="8">
    <location>
        <begin position="707"/>
        <end position="716"/>
    </location>
</feature>
<dbReference type="GO" id="GO:0035267">
    <property type="term" value="C:NuA4 histone acetyltransferase complex"/>
    <property type="evidence" value="ECO:0007669"/>
    <property type="project" value="InterPro"/>
</dbReference>
<keyword evidence="4 7" id="KW-0805">Transcription regulation</keyword>
<dbReference type="AlphaFoldDB" id="A0A671N9V6"/>
<evidence type="ECO:0000259" key="10">
    <source>
        <dbReference type="Pfam" id="PF10513"/>
    </source>
</evidence>
<feature type="region of interest" description="Disordered" evidence="8">
    <location>
        <begin position="311"/>
        <end position="333"/>
    </location>
</feature>
<dbReference type="Pfam" id="PF10513">
    <property type="entry name" value="EPL1"/>
    <property type="match status" value="1"/>
</dbReference>
<feature type="region of interest" description="Disordered" evidence="8">
    <location>
        <begin position="275"/>
        <end position="297"/>
    </location>
</feature>
<keyword evidence="12" id="KW-1185">Reference proteome</keyword>
<dbReference type="InterPro" id="IPR024943">
    <property type="entry name" value="Enhancer_polycomb"/>
</dbReference>
<dbReference type="GO" id="GO:0006325">
    <property type="term" value="P:chromatin organization"/>
    <property type="evidence" value="ECO:0007669"/>
    <property type="project" value="UniProtKB-KW"/>
</dbReference>
<evidence type="ECO:0000256" key="2">
    <source>
        <dbReference type="ARBA" id="ARBA00008035"/>
    </source>
</evidence>
<dbReference type="GO" id="GO:0006357">
    <property type="term" value="P:regulation of transcription by RNA polymerase II"/>
    <property type="evidence" value="ECO:0007669"/>
    <property type="project" value="InterPro"/>
</dbReference>
<evidence type="ECO:0000256" key="1">
    <source>
        <dbReference type="ARBA" id="ARBA00004123"/>
    </source>
</evidence>
<feature type="region of interest" description="Disordered" evidence="8">
    <location>
        <begin position="612"/>
        <end position="653"/>
    </location>
</feature>
<feature type="compositionally biased region" description="Polar residues" evidence="8">
    <location>
        <begin position="499"/>
        <end position="512"/>
    </location>
</feature>
<dbReference type="InterPro" id="IPR009607">
    <property type="entry name" value="Enhancer_polycomb_C"/>
</dbReference>
<feature type="domain" description="Enhancer of polycomb C-terminal" evidence="9">
    <location>
        <begin position="521"/>
        <end position="732"/>
    </location>
</feature>
<feature type="compositionally biased region" description="Low complexity" evidence="8">
    <location>
        <begin position="426"/>
        <end position="453"/>
    </location>
</feature>
<accession>A0A671N9V6</accession>
<comment type="subcellular location">
    <subcellularLocation>
        <location evidence="1 7">Nucleus</location>
    </subcellularLocation>
</comment>
<feature type="compositionally biased region" description="Low complexity" evidence="8">
    <location>
        <begin position="612"/>
        <end position="638"/>
    </location>
</feature>
<dbReference type="InterPro" id="IPR019542">
    <property type="entry name" value="Enhancer_polycomb-like_N"/>
</dbReference>
<evidence type="ECO:0000256" key="6">
    <source>
        <dbReference type="ARBA" id="ARBA00023242"/>
    </source>
</evidence>
<dbReference type="GO" id="GO:0005634">
    <property type="term" value="C:nucleus"/>
    <property type="evidence" value="ECO:0007669"/>
    <property type="project" value="UniProtKB-SubCell"/>
</dbReference>
<evidence type="ECO:0000313" key="11">
    <source>
        <dbReference type="Ensembl" id="ENSSANP00000042831.1"/>
    </source>
</evidence>
<evidence type="ECO:0000256" key="7">
    <source>
        <dbReference type="RuleBase" id="RU361124"/>
    </source>
</evidence>
<keyword evidence="3" id="KW-0156">Chromatin regulator</keyword>
<gene>
    <name evidence="11" type="primary">epc1b</name>
</gene>
<name>A0A671N9V6_9TELE</name>
<feature type="region of interest" description="Disordered" evidence="8">
    <location>
        <begin position="691"/>
        <end position="732"/>
    </location>
</feature>
<feature type="region of interest" description="Disordered" evidence="8">
    <location>
        <begin position="412"/>
        <end position="453"/>
    </location>
</feature>
<evidence type="ECO:0000256" key="3">
    <source>
        <dbReference type="ARBA" id="ARBA00022853"/>
    </source>
</evidence>
<dbReference type="PANTHER" id="PTHR14898">
    <property type="entry name" value="ENHANCER OF POLYCOMB"/>
    <property type="match status" value="1"/>
</dbReference>
<reference evidence="11" key="2">
    <citation type="submission" date="2025-09" db="UniProtKB">
        <authorList>
            <consortium name="Ensembl"/>
        </authorList>
    </citation>
    <scope>IDENTIFICATION</scope>
</reference>
<keyword evidence="5 7" id="KW-0804">Transcription</keyword>
<feature type="region of interest" description="Disordered" evidence="8">
    <location>
        <begin position="468"/>
        <end position="517"/>
    </location>
</feature>
<proteinExistence type="inferred from homology"/>
<reference evidence="11" key="1">
    <citation type="submission" date="2025-08" db="UniProtKB">
        <authorList>
            <consortium name="Ensembl"/>
        </authorList>
    </citation>
    <scope>IDENTIFICATION</scope>
</reference>
<evidence type="ECO:0000313" key="12">
    <source>
        <dbReference type="Proteomes" id="UP000472260"/>
    </source>
</evidence>
<feature type="domain" description="Enhancer of polycomb-like N-terminal" evidence="10">
    <location>
        <begin position="7"/>
        <end position="148"/>
    </location>
</feature>
<dbReference type="Ensembl" id="ENSSANT00000045583.1">
    <property type="protein sequence ID" value="ENSSANP00000042831.1"/>
    <property type="gene ID" value="ENSSANG00000021647.1"/>
</dbReference>
<evidence type="ECO:0000256" key="4">
    <source>
        <dbReference type="ARBA" id="ARBA00023015"/>
    </source>
</evidence>
<keyword evidence="6 7" id="KW-0539">Nucleus</keyword>
<dbReference type="Proteomes" id="UP000472260">
    <property type="component" value="Unassembled WGS sequence"/>
</dbReference>
<evidence type="ECO:0000259" key="9">
    <source>
        <dbReference type="Pfam" id="PF06752"/>
    </source>
</evidence>
<evidence type="ECO:0000256" key="5">
    <source>
        <dbReference type="ARBA" id="ARBA00023163"/>
    </source>
</evidence>